<evidence type="ECO:0000313" key="2">
    <source>
        <dbReference type="Proteomes" id="UP001163255"/>
    </source>
</evidence>
<dbReference type="EMBL" id="CP103300">
    <property type="protein sequence ID" value="UYM15609.1"/>
    <property type="molecule type" value="Genomic_DNA"/>
</dbReference>
<protein>
    <submittedName>
        <fullName evidence="1">Uncharacterized protein</fullName>
    </submittedName>
</protein>
<keyword evidence="2" id="KW-1185">Reference proteome</keyword>
<organism evidence="1 2">
    <name type="scientific">Endozoicomonas euniceicola</name>
    <dbReference type="NCBI Taxonomy" id="1234143"/>
    <lineage>
        <taxon>Bacteria</taxon>
        <taxon>Pseudomonadati</taxon>
        <taxon>Pseudomonadota</taxon>
        <taxon>Gammaproteobacteria</taxon>
        <taxon>Oceanospirillales</taxon>
        <taxon>Endozoicomonadaceae</taxon>
        <taxon>Endozoicomonas</taxon>
    </lineage>
</organism>
<gene>
    <name evidence="1" type="ORF">NX720_22675</name>
</gene>
<evidence type="ECO:0000313" key="1">
    <source>
        <dbReference type="EMBL" id="UYM15609.1"/>
    </source>
</evidence>
<dbReference type="Proteomes" id="UP001163255">
    <property type="component" value="Chromosome"/>
</dbReference>
<reference evidence="1" key="1">
    <citation type="submission" date="2022-10" db="EMBL/GenBank/DDBJ databases">
        <title>Completed Genome Sequence of two octocoral isolated bacterium, Endozoicomonas euniceicola EF212T and Endozoicomonas gorgoniicola PS125T.</title>
        <authorList>
            <person name="Chiou Y.-J."/>
            <person name="Chen Y.-H."/>
        </authorList>
    </citation>
    <scope>NUCLEOTIDE SEQUENCE</scope>
    <source>
        <strain evidence="1">EF212</strain>
    </source>
</reference>
<name>A0ABY6GTA0_9GAMM</name>
<proteinExistence type="predicted"/>
<dbReference type="RefSeq" id="WP_262597719.1">
    <property type="nucleotide sequence ID" value="NZ_CP103300.1"/>
</dbReference>
<accession>A0ABY6GTA0</accession>
<sequence>MNRQKNLSLIIYLFLLLGFISARGQAEVKFTNDKDLFPSDLIINPEIIKKQWFLYYPSEPEEAADFSNSSNTTKDMHAAQINCRPSSGVTGHLQCSVTYYLQGRNEDHFAGKGYAFEVSTEIDPTTRSDPMPVDINLKPSKVHSSKLIDPVLIRYENYSFVIGRKSCAPDTVSFVASSPAESSTPESVKKRDLIYCGVGLSMKKEQESGELSHWTDMDDISFSNSNNVFPEVFWQVRGDHLILGGREWQQQQKVGSKNHEVSTATYMKKANWVPQIKSAIKQYDQQKDSSNALSELKTSISRAFSNFKVFPMTWEEKTFRSDSIMNSSNYVTLQPDIIFYNSNPDLIMAHLRTRINFSGSSAKEKAPPGFAKLNGFAYSVILKCGIYPDRINCSPLSVFDNPWTKNTLQTFNGDNKQLYFIGDIAQSRAFNPGPRNQLFLYKTDLYKNFSTDEFSSNAIDQPGKTSLLEVPPANSQFISDTTYPFFDPLTTHDTAQKCALFVTTVRTEKKSGIAILCLDKDKLKPGTESEATVE</sequence>